<name>A0A391NP90_9EUKA</name>
<feature type="repeat" description="CHCR" evidence="2">
    <location>
        <begin position="1135"/>
        <end position="1276"/>
    </location>
</feature>
<feature type="repeat" description="CHCR" evidence="2">
    <location>
        <begin position="1281"/>
        <end position="1427"/>
    </location>
</feature>
<dbReference type="Gene3D" id="2.130.10.110">
    <property type="entry name" value="Clathrin heavy-chain terminal domain"/>
    <property type="match status" value="1"/>
</dbReference>
<feature type="repeat" description="CHCR" evidence="2">
    <location>
        <begin position="838"/>
        <end position="979"/>
    </location>
</feature>
<dbReference type="GO" id="GO:0030132">
    <property type="term" value="C:clathrin coat of coated pit"/>
    <property type="evidence" value="ECO:0007669"/>
    <property type="project" value="InterPro"/>
</dbReference>
<dbReference type="GO" id="GO:0005198">
    <property type="term" value="F:structural molecule activity"/>
    <property type="evidence" value="ECO:0007669"/>
    <property type="project" value="InterPro"/>
</dbReference>
<feature type="repeat" description="CHCR" evidence="2">
    <location>
        <begin position="1430"/>
        <end position="1573"/>
    </location>
</feature>
<keyword evidence="1" id="KW-0168">Coated pit</keyword>
<accession>A0A391NP90</accession>
<evidence type="ECO:0000256" key="2">
    <source>
        <dbReference type="PROSITE-ProRule" id="PRU01006"/>
    </source>
</evidence>
<dbReference type="Pfam" id="PF13838">
    <property type="entry name" value="Clathrin_H_link"/>
    <property type="match status" value="1"/>
</dbReference>
<dbReference type="InterPro" id="IPR000547">
    <property type="entry name" value="Clathrin_H-chain/VPS_repeat"/>
</dbReference>
<dbReference type="GO" id="GO:0006886">
    <property type="term" value="P:intracellular protein transport"/>
    <property type="evidence" value="ECO:0007669"/>
    <property type="project" value="UniProtKB-UniRule"/>
</dbReference>
<comment type="caution">
    <text evidence="4">The sequence shown here is derived from an EMBL/GenBank/DDBJ whole genome shotgun (WGS) entry which is preliminary data.</text>
</comment>
<evidence type="ECO:0000313" key="5">
    <source>
        <dbReference type="Proteomes" id="UP000265618"/>
    </source>
</evidence>
<feature type="region of interest" description="Disordered" evidence="3">
    <location>
        <begin position="1642"/>
        <end position="1693"/>
    </location>
</feature>
<dbReference type="Gene3D" id="1.25.40.730">
    <property type="match status" value="1"/>
</dbReference>
<dbReference type="InterPro" id="IPR055358">
    <property type="entry name" value="CHCR"/>
</dbReference>
<evidence type="ECO:0000313" key="4">
    <source>
        <dbReference type="EMBL" id="GCA62156.1"/>
    </source>
</evidence>
<sequence>MASSSILDFETVNDLVAHGLSESSFKFASLSISSEKYACVRDESGEKPRLVLVDIESDSVSSFNMSAESAIMHPSKKVVAVRAGSQMQVVDLGAKKHLANQTLTESVVFWRFLDETNLVVVTETAVYHWDIEAKFERLFSRDSKLQGAKITSYDVSADKQWSLLTGISVVEGVVTGHTQLHSMAAKRSQVIPGHAAAFTTWQKAPGMPEATIVALGCQISGTTQLRLLEIGGQKNPDGSSTSGFQKSAVTLQMQPGQMDFPLFVVCAHKYGLTYMVTKLGILYVHEVTAGTLLYRGRVPGLSSDQSFLFALAPVGVPAVGFVGASSEGKIVRVVVNEQTVVPYVLRRLGNQDCALRLAAKAGLQGANELFVSQFERHFSSGNYNEAIDAVLGAPPTVLRNRNTLQRFRSAPDQTATFRYFHKLMETSALEDYESVELARLILQQGKKELLKRFIDENRLTGSEALGDICMQAGLEMEACKIYVQGGAHEKAVIFMAAQGEFDKVFEYSRRVNYQPDLKRILERVVERSPTQGAELAHRILFGEDEAQVSLDDVVEVFVSRGLSKEATGVLLQVCKQHEFDESTADIQTKILEVNIKSQPEVANAIISKRRLVHFDRKLIAEMCEEAQLFERALELYSAPADLVRVAVNTSHIGIEFFETWAGTQEPEAVVAVCKEMLAVNTTANLNHVIKACIKLGANSSAEIMRMFLKYDSQEALFYYLGSIVDLSEEPEVHYRYLEACSYTGNTRELERICRESQFLEGDRARDFLLDASLPDLAPLTIVCDRFGYVAELVQHLLRTHQNKAVHSYCTRFSPQKTPQVVAALLDYGAEDAFVRELCLDVRTLCDVPELVKVTQERHRLKLLKPMLERRRDEGATDEGTHTGILMVLAEENDPSLEAMLESNKYYSHADVGRYCERRDPHLAFLAFRTDPSCSEDMVRVANEHSLFKQLSRELVRRKDFGLWAQCLSEENENRSSLIDQVIAVALPSSESSEQISATVKAFIDANIPDRLIELLEQIVLHPGSEFAANGSLQSLLIITVIKSDKEKVMPYIKRLDAYDGPVIAGIAVKTGLYEEAFCIYQKFNKHAEAVNVMLQHLGMERAQEYAETVNLPEVWTQIAQAMLAVPDVEAAITCFIKGENSDSHAAVIAAAHEANAYEALIPYLRMCRSRVKDSGVDTEYAFTLARLNRLADLEELLVSPNLARVQQIGDRCLSEEMYEAARILFQSISNFADLTTCLLKIGDHRAAVDAARRASSLRSWIEVNKACVEVEEFRLARLAGLHIVVNADELPRLISFYEQRGHVNELMELLEGSLEHERAHVGVYTELGVLYAKFRPESLMGLIQTHGADCNLAILIKTVQKCHLWSELVVLYIAYEEWDSAVATMIERSGVAFDHGKIKTCLAHIASRDLLYRVFGFYLSTQPSLTLDLLPAAEAQLDPSQLVSLARSSDSLFLLKPYLLQIVDKDVPAVNEALTDLYIAEGDFEALAQHVRDHTSFEQIALARRLERHDLVFFRRIAVDLYSQNKRYASAIELSIRDGLFQDAMGTARQSGDAAIAEKLLCTFVEDPLEVVPAERLAGVRKECFSACLMSCFDLIAPETAIELAWRHGLSDYAMPFIIRYLGNMHRTIGVLQKDLQDRQAAAKEAVAPEAPGASPAPEAQDEWNTFEGETQAPAEDWTTQDGQADGFGGAFV</sequence>
<dbReference type="GO" id="GO:0030130">
    <property type="term" value="C:clathrin coat of trans-Golgi network vesicle"/>
    <property type="evidence" value="ECO:0007669"/>
    <property type="project" value="InterPro"/>
</dbReference>
<feature type="repeat" description="CHCR" evidence="2">
    <location>
        <begin position="541"/>
        <end position="701"/>
    </location>
</feature>
<dbReference type="PIRSF" id="PIRSF002290">
    <property type="entry name" value="Clathrin_H_chain"/>
    <property type="match status" value="1"/>
</dbReference>
<reference evidence="4 5" key="1">
    <citation type="journal article" date="2018" name="PLoS ONE">
        <title>The draft genome of Kipferlia bialata reveals reductive genome evolution in fornicate parasites.</title>
        <authorList>
            <person name="Tanifuji G."/>
            <person name="Takabayashi S."/>
            <person name="Kume K."/>
            <person name="Takagi M."/>
            <person name="Nakayama T."/>
            <person name="Kamikawa R."/>
            <person name="Inagaki Y."/>
            <person name="Hashimoto T."/>
        </authorList>
    </citation>
    <scope>NUCLEOTIDE SEQUENCE [LARGE SCALE GENOMIC DNA]</scope>
    <source>
        <strain evidence="4">NY0173</strain>
    </source>
</reference>
<comment type="similarity">
    <text evidence="1">Belongs to the clathrin heavy chain family.</text>
</comment>
<dbReference type="SMART" id="SM00299">
    <property type="entry name" value="CLH"/>
    <property type="match status" value="7"/>
</dbReference>
<dbReference type="EMBL" id="BDIP01000237">
    <property type="protein sequence ID" value="GCA62156.1"/>
    <property type="molecule type" value="Genomic_DNA"/>
</dbReference>
<dbReference type="OrthoDB" id="2113814at2759"/>
<dbReference type="PANTHER" id="PTHR10292">
    <property type="entry name" value="CLATHRIN HEAVY CHAIN RELATED"/>
    <property type="match status" value="1"/>
</dbReference>
<protein>
    <recommendedName>
        <fullName evidence="1">Clathrin heavy chain</fullName>
    </recommendedName>
</protein>
<evidence type="ECO:0000256" key="3">
    <source>
        <dbReference type="SAM" id="MobiDB-lite"/>
    </source>
</evidence>
<keyword evidence="5" id="KW-1185">Reference proteome</keyword>
<dbReference type="InterPro" id="IPR016025">
    <property type="entry name" value="Clathrin_H-chain_N"/>
</dbReference>
<dbReference type="InterPro" id="IPR011990">
    <property type="entry name" value="TPR-like_helical_dom_sf"/>
</dbReference>
<dbReference type="SUPFAM" id="SSF50989">
    <property type="entry name" value="Clathrin heavy-chain terminal domain"/>
    <property type="match status" value="1"/>
</dbReference>
<evidence type="ECO:0000256" key="1">
    <source>
        <dbReference type="PIRNR" id="PIRNR002290"/>
    </source>
</evidence>
<dbReference type="InterPro" id="IPR016341">
    <property type="entry name" value="Clathrin_heavy_chain"/>
</dbReference>
<organism evidence="4 5">
    <name type="scientific">Kipferlia bialata</name>
    <dbReference type="NCBI Taxonomy" id="797122"/>
    <lineage>
        <taxon>Eukaryota</taxon>
        <taxon>Metamonada</taxon>
        <taxon>Carpediemonas-like organisms</taxon>
        <taxon>Kipferlia</taxon>
    </lineage>
</organism>
<dbReference type="InterPro" id="IPR016024">
    <property type="entry name" value="ARM-type_fold"/>
</dbReference>
<dbReference type="Pfam" id="PF00637">
    <property type="entry name" value="Clathrin"/>
    <property type="match status" value="7"/>
</dbReference>
<dbReference type="Gene3D" id="1.25.40.10">
    <property type="entry name" value="Tetratricopeptide repeat domain"/>
    <property type="match status" value="3"/>
</dbReference>
<dbReference type="PANTHER" id="PTHR10292:SF1">
    <property type="entry name" value="CLATHRIN HEAVY CHAIN"/>
    <property type="match status" value="1"/>
</dbReference>
<comment type="function">
    <text evidence="1">Clathrin is the major protein of the polyhedral coat of coated pits and vesicles.</text>
</comment>
<proteinExistence type="inferred from homology"/>
<dbReference type="SUPFAM" id="SSF48371">
    <property type="entry name" value="ARM repeat"/>
    <property type="match status" value="5"/>
</dbReference>
<dbReference type="GO" id="GO:0071439">
    <property type="term" value="C:clathrin complex"/>
    <property type="evidence" value="ECO:0007669"/>
    <property type="project" value="InterPro"/>
</dbReference>
<dbReference type="GO" id="GO:0006898">
    <property type="term" value="P:receptor-mediated endocytosis"/>
    <property type="evidence" value="ECO:0007669"/>
    <property type="project" value="TreeGrafter"/>
</dbReference>
<dbReference type="Proteomes" id="UP000265618">
    <property type="component" value="Unassembled WGS sequence"/>
</dbReference>
<keyword evidence="1" id="KW-0472">Membrane</keyword>
<feature type="repeat" description="CHCR" evidence="2">
    <location>
        <begin position="986"/>
        <end position="1131"/>
    </location>
</feature>
<dbReference type="SMR" id="A0A391NP90"/>
<gene>
    <name evidence="4" type="ORF">KIPB_001617</name>
</gene>
<feature type="compositionally biased region" description="Low complexity" evidence="3">
    <location>
        <begin position="1643"/>
        <end position="1659"/>
    </location>
</feature>
<dbReference type="PROSITE" id="PS50236">
    <property type="entry name" value="CHCR"/>
    <property type="match status" value="6"/>
</dbReference>
<dbReference type="GO" id="GO:0032051">
    <property type="term" value="F:clathrin light chain binding"/>
    <property type="evidence" value="ECO:0007669"/>
    <property type="project" value="InterPro"/>
</dbReference>
<keyword evidence="1" id="KW-0968">Cytoplasmic vesicle</keyword>
<comment type="subcellular location">
    <subcellularLocation>
        <location evidence="1">Cytoplasmic vesicle membrane</location>
        <topology evidence="1">Peripheral membrane protein</topology>
        <orientation evidence="1">Cytoplasmic side</orientation>
    </subcellularLocation>
    <subcellularLocation>
        <location evidence="1">Membrane</location>
        <location evidence="1">Coated pit</location>
        <topology evidence="1">Peripheral membrane protein</topology>
        <orientation evidence="1">Cytoplasmic side</orientation>
    </subcellularLocation>
</comment>